<accession>A0A5W6SMJ3</accession>
<gene>
    <name evidence="1" type="ORF">DS524_24190</name>
</gene>
<dbReference type="EMBL" id="AAGUAT010000041">
    <property type="protein sequence ID" value="EBR9858859.1"/>
    <property type="molecule type" value="Genomic_DNA"/>
</dbReference>
<dbReference type="AlphaFoldDB" id="A0A5W6SMJ3"/>
<comment type="caution">
    <text evidence="1">The sequence shown here is derived from an EMBL/GenBank/DDBJ whole genome shotgun (WGS) entry which is preliminary data.</text>
</comment>
<proteinExistence type="predicted"/>
<organism evidence="1">
    <name type="scientific">Salmonella enterica subsp. enterica serovar Chester</name>
    <dbReference type="NCBI Taxonomy" id="149386"/>
    <lineage>
        <taxon>Bacteria</taxon>
        <taxon>Pseudomonadati</taxon>
        <taxon>Pseudomonadota</taxon>
        <taxon>Gammaproteobacteria</taxon>
        <taxon>Enterobacterales</taxon>
        <taxon>Enterobacteriaceae</taxon>
        <taxon>Salmonella</taxon>
    </lineage>
</organism>
<name>A0A5W6SMJ3_SALET</name>
<evidence type="ECO:0000313" key="1">
    <source>
        <dbReference type="EMBL" id="EBR9858859.1"/>
    </source>
</evidence>
<reference evidence="1" key="1">
    <citation type="submission" date="2018-07" db="EMBL/GenBank/DDBJ databases">
        <authorList>
            <person name="Ashton P.M."/>
            <person name="Dallman T."/>
            <person name="Nair S."/>
            <person name="De Pinna E."/>
            <person name="Peters T."/>
            <person name="Grant K."/>
        </authorList>
    </citation>
    <scope>NUCLEOTIDE SEQUENCE</scope>
    <source>
        <strain evidence="1">296838</strain>
    </source>
</reference>
<protein>
    <submittedName>
        <fullName evidence="1">Plasmid mobilization protein</fullName>
    </submittedName>
</protein>
<sequence length="58" mass="6736">MRLKFIRRDRGSFSGGLLPFLPVCCRDRAERVLAVRVMRRYGKSIWGGNWILGRIVSL</sequence>